<feature type="compositionally biased region" description="Basic and acidic residues" evidence="10">
    <location>
        <begin position="188"/>
        <end position="205"/>
    </location>
</feature>
<feature type="compositionally biased region" description="Low complexity" evidence="10">
    <location>
        <begin position="38"/>
        <end position="51"/>
    </location>
</feature>
<feature type="compositionally biased region" description="Basic and acidic residues" evidence="10">
    <location>
        <begin position="85"/>
        <end position="94"/>
    </location>
</feature>
<keyword evidence="4" id="KW-0999">Mitochondrion inner membrane</keyword>
<evidence type="ECO:0000256" key="8">
    <source>
        <dbReference type="ARBA" id="ARBA00023136"/>
    </source>
</evidence>
<keyword evidence="7" id="KW-0496">Mitochondrion</keyword>
<evidence type="ECO:0000256" key="9">
    <source>
        <dbReference type="ARBA" id="ARBA00023271"/>
    </source>
</evidence>
<dbReference type="GO" id="GO:0005743">
    <property type="term" value="C:mitochondrial inner membrane"/>
    <property type="evidence" value="ECO:0007669"/>
    <property type="project" value="UniProtKB-SubCell"/>
</dbReference>
<protein>
    <recommendedName>
        <fullName evidence="12">AAA+ ATPase domain-containing protein</fullName>
    </recommendedName>
</protein>
<dbReference type="InterPro" id="IPR021911">
    <property type="entry name" value="ATAD3_N"/>
</dbReference>
<dbReference type="SMART" id="SM00382">
    <property type="entry name" value="AAA"/>
    <property type="match status" value="1"/>
</dbReference>
<evidence type="ECO:0000256" key="10">
    <source>
        <dbReference type="SAM" id="MobiDB-lite"/>
    </source>
</evidence>
<sequence length="929" mass="103812">MGKAYAIGLISALAASASASLSSQSYVAYADGPFKLSPFSSSSSSSEQSQPSNPPAAPAKDESSSPSQVRNDHPRTTSAGFDPEALERGAKALREITSSSQAKKVFEVIKKQEETRQAELEMKVAEFKAMQAQAETERQRVIYDEQKKLAQHQAQTKSQMARYEDELARKRMQAKNELQRARNQELVKLQEESSVRQEQARRATEEQIQAQRRQTEREKAEIERETIRVRAMAEAEGRAHEAKLGEDVNRRILIDRANAEREKWIAAINTTFDHIGGNVGNISALVEILCCKVGSLPMTYLGMPLGASFKARSVWNPILQKMERHLSGWNKLFLLKGGWLTLLKNTLSSLPTYYLSLFTVPIYVAKRLEKLQRHFFWGSKEEFKFPLLAWDRVCTPITMGGLGIRKIGCFIQALLGKWLWRFVNEGMHLWRRVIAFKYGEESGGWISQPSRGSYECNLWKGHSGGGCGNLSLKDVYPELYSCKVDKDALVSNLNGDGCSWNVCRETVSHLMLHCDVAYGFGAKFLVLLEFSATRVADLLFGWWNWLGKHSSDIWNIVSLCLMWSLWREWGFKAILTDQNKLVVFVGGVTALAAGVYTTREGARVIWSYVDRILGQPSLIRESSRGKYPWSGSFSRAMSTLSRGADKGSSLKNGNGFGDVVLHPSLQKRIEQLAGATANTKSHQAPFRNMLFYGPPGTGKTMAARELARKSGLDYALMTGGDVAPLGPQAVTKIHQLFDWAKKSRKGLLLFIDEADAFLCERNKTYMSEAQRSALNALLFRTGDQSKDIVLALATNRPGDLDSAVADRIDEALEFPLPGEQERFKLLKLYLEKYLAQAGQKKSSLFQNLFKREQQKIEIKGLTDDILKEAAAKTDGFSGREIAKLMAGVQAAVYGSENCVLDPSLFREVVDYKVAEHQQRKKLAADKGSP</sequence>
<dbReference type="FunFam" id="3.40.50.300:FF:000595">
    <property type="entry name" value="ATPase family AAA domain-containing protein 3"/>
    <property type="match status" value="1"/>
</dbReference>
<feature type="chain" id="PRO_5014886534" description="AAA+ ATPase domain-containing protein" evidence="11">
    <location>
        <begin position="20"/>
        <end position="929"/>
    </location>
</feature>
<evidence type="ECO:0000256" key="6">
    <source>
        <dbReference type="ARBA" id="ARBA00023054"/>
    </source>
</evidence>
<feature type="domain" description="AAA+ ATPase" evidence="12">
    <location>
        <begin position="685"/>
        <end position="818"/>
    </location>
</feature>
<keyword evidence="9" id="KW-1135">Mitochondrion nucleoid</keyword>
<dbReference type="GO" id="GO:0008270">
    <property type="term" value="F:zinc ion binding"/>
    <property type="evidence" value="ECO:0007669"/>
    <property type="project" value="TreeGrafter"/>
</dbReference>
<dbReference type="GO" id="GO:0016887">
    <property type="term" value="F:ATP hydrolysis activity"/>
    <property type="evidence" value="ECO:0007669"/>
    <property type="project" value="InterPro"/>
</dbReference>
<evidence type="ECO:0000256" key="3">
    <source>
        <dbReference type="ARBA" id="ARBA00022741"/>
    </source>
</evidence>
<keyword evidence="5" id="KW-0067">ATP-binding</keyword>
<feature type="signal peptide" evidence="11">
    <location>
        <begin position="1"/>
        <end position="19"/>
    </location>
</feature>
<reference evidence="13" key="1">
    <citation type="submission" date="2018-02" db="EMBL/GenBank/DDBJ databases">
        <authorList>
            <person name="Cohen D.B."/>
            <person name="Kent A.D."/>
        </authorList>
    </citation>
    <scope>NUCLEOTIDE SEQUENCE</scope>
</reference>
<evidence type="ECO:0000256" key="11">
    <source>
        <dbReference type="SAM" id="SignalP"/>
    </source>
</evidence>
<accession>A0A2N9ETF4</accession>
<proteinExistence type="predicted"/>
<dbReference type="PANTHER" id="PTHR23075:SF0">
    <property type="entry name" value="ATPASE FAMILY AAA DOMAIN-CONTAINING PROTEIN 3"/>
    <property type="match status" value="1"/>
</dbReference>
<keyword evidence="11" id="KW-0732">Signal</keyword>
<dbReference type="GO" id="GO:0005524">
    <property type="term" value="F:ATP binding"/>
    <property type="evidence" value="ECO:0007669"/>
    <property type="project" value="UniProtKB-KW"/>
</dbReference>
<evidence type="ECO:0000313" key="13">
    <source>
        <dbReference type="EMBL" id="SPC77854.1"/>
    </source>
</evidence>
<evidence type="ECO:0000256" key="1">
    <source>
        <dbReference type="ARBA" id="ARBA00004273"/>
    </source>
</evidence>
<evidence type="ECO:0000256" key="7">
    <source>
        <dbReference type="ARBA" id="ARBA00023128"/>
    </source>
</evidence>
<dbReference type="Gene3D" id="3.40.50.300">
    <property type="entry name" value="P-loop containing nucleotide triphosphate hydrolases"/>
    <property type="match status" value="1"/>
</dbReference>
<dbReference type="GO" id="GO:0007005">
    <property type="term" value="P:mitochondrion organization"/>
    <property type="evidence" value="ECO:0007669"/>
    <property type="project" value="TreeGrafter"/>
</dbReference>
<dbReference type="PANTHER" id="PTHR23075">
    <property type="entry name" value="PUTATIVE ATP-ASE"/>
    <property type="match status" value="1"/>
</dbReference>
<dbReference type="AlphaFoldDB" id="A0A2N9ETF4"/>
<keyword evidence="6" id="KW-0175">Coiled coil</keyword>
<comment type="subcellular location">
    <subcellularLocation>
        <location evidence="1">Mitochondrion inner membrane</location>
    </subcellularLocation>
    <subcellularLocation>
        <location evidence="2">Mitochondrion matrix</location>
        <location evidence="2">Mitochondrion nucleoid</location>
    </subcellularLocation>
</comment>
<keyword evidence="8" id="KW-0472">Membrane</keyword>
<dbReference type="InterPro" id="IPR003593">
    <property type="entry name" value="AAA+_ATPase"/>
</dbReference>
<evidence type="ECO:0000256" key="5">
    <source>
        <dbReference type="ARBA" id="ARBA00022840"/>
    </source>
</evidence>
<dbReference type="Pfam" id="PF12037">
    <property type="entry name" value="ATAD3_N"/>
    <property type="match status" value="2"/>
</dbReference>
<gene>
    <name evidence="13" type="ORF">FSB_LOCUS5736</name>
</gene>
<evidence type="ECO:0000256" key="2">
    <source>
        <dbReference type="ARBA" id="ARBA00004436"/>
    </source>
</evidence>
<dbReference type="EMBL" id="OIVN01000297">
    <property type="protein sequence ID" value="SPC77854.1"/>
    <property type="molecule type" value="Genomic_DNA"/>
</dbReference>
<feature type="region of interest" description="Disordered" evidence="10">
    <location>
        <begin position="188"/>
        <end position="219"/>
    </location>
</feature>
<keyword evidence="3" id="KW-0547">Nucleotide-binding</keyword>
<name>A0A2N9ETF4_FAGSY</name>
<dbReference type="SUPFAM" id="SSF52540">
    <property type="entry name" value="P-loop containing nucleoside triphosphate hydrolases"/>
    <property type="match status" value="1"/>
</dbReference>
<dbReference type="Pfam" id="PF00004">
    <property type="entry name" value="AAA"/>
    <property type="match status" value="1"/>
</dbReference>
<feature type="region of interest" description="Disordered" evidence="10">
    <location>
        <begin position="38"/>
        <end position="100"/>
    </location>
</feature>
<dbReference type="GO" id="GO:0042645">
    <property type="term" value="C:mitochondrial nucleoid"/>
    <property type="evidence" value="ECO:0007669"/>
    <property type="project" value="UniProtKB-SubCell"/>
</dbReference>
<dbReference type="InterPro" id="IPR027417">
    <property type="entry name" value="P-loop_NTPase"/>
</dbReference>
<dbReference type="InterPro" id="IPR003959">
    <property type="entry name" value="ATPase_AAA_core"/>
</dbReference>
<evidence type="ECO:0000256" key="4">
    <source>
        <dbReference type="ARBA" id="ARBA00022792"/>
    </source>
</evidence>
<organism evidence="13">
    <name type="scientific">Fagus sylvatica</name>
    <name type="common">Beechnut</name>
    <dbReference type="NCBI Taxonomy" id="28930"/>
    <lineage>
        <taxon>Eukaryota</taxon>
        <taxon>Viridiplantae</taxon>
        <taxon>Streptophyta</taxon>
        <taxon>Embryophyta</taxon>
        <taxon>Tracheophyta</taxon>
        <taxon>Spermatophyta</taxon>
        <taxon>Magnoliopsida</taxon>
        <taxon>eudicotyledons</taxon>
        <taxon>Gunneridae</taxon>
        <taxon>Pentapetalae</taxon>
        <taxon>rosids</taxon>
        <taxon>fabids</taxon>
        <taxon>Fagales</taxon>
        <taxon>Fagaceae</taxon>
        <taxon>Fagus</taxon>
    </lineage>
</organism>
<evidence type="ECO:0000259" key="12">
    <source>
        <dbReference type="SMART" id="SM00382"/>
    </source>
</evidence>